<gene>
    <name evidence="5" type="ordered locus">Halhy_0755</name>
</gene>
<dbReference type="GO" id="GO:0008967">
    <property type="term" value="F:phosphoglycolate phosphatase activity"/>
    <property type="evidence" value="ECO:0007669"/>
    <property type="project" value="UniProtKB-EC"/>
</dbReference>
<dbReference type="GO" id="GO:0006281">
    <property type="term" value="P:DNA repair"/>
    <property type="evidence" value="ECO:0007669"/>
    <property type="project" value="TreeGrafter"/>
</dbReference>
<dbReference type="SFLD" id="SFLDG01129">
    <property type="entry name" value="C1.5:_HAD__Beta-PGM__Phosphata"/>
    <property type="match status" value="1"/>
</dbReference>
<proteinExistence type="inferred from homology"/>
<comment type="catalytic activity">
    <reaction evidence="1">
        <text>2-phosphoglycolate + H2O = glycolate + phosphate</text>
        <dbReference type="Rhea" id="RHEA:14369"/>
        <dbReference type="ChEBI" id="CHEBI:15377"/>
        <dbReference type="ChEBI" id="CHEBI:29805"/>
        <dbReference type="ChEBI" id="CHEBI:43474"/>
        <dbReference type="ChEBI" id="CHEBI:58033"/>
        <dbReference type="EC" id="3.1.3.18"/>
    </reaction>
</comment>
<dbReference type="SFLD" id="SFLDS00003">
    <property type="entry name" value="Haloacid_Dehalogenase"/>
    <property type="match status" value="1"/>
</dbReference>
<protein>
    <recommendedName>
        <fullName evidence="4">phosphoglycolate phosphatase</fullName>
        <ecNumber evidence="4">3.1.3.18</ecNumber>
    </recommendedName>
</protein>
<dbReference type="eggNOG" id="COG0546">
    <property type="taxonomic scope" value="Bacteria"/>
</dbReference>
<sequence>MTLILFDVDGTLIYSERRDSRCFAQTYTDLYGKPFPSIDWRQYPHVSDTTIFAKVIQDHFNRAVQAEEVAAFKQLYGERLRHLRTQNPEHYREVPGAAQAVIQLLEHPAYLVAVATGGWKESAEIKMQHVGIPSDHFWVSGADDKYTREEILNEATAAVKNVYPQVQRVVYVGDAVWDVHTTRNLDMDFLGIRHTHDHEILLNLGATQVISNFLDFELFIRAIEAAAPPK</sequence>
<dbReference type="InterPro" id="IPR023214">
    <property type="entry name" value="HAD_sf"/>
</dbReference>
<dbReference type="Gene3D" id="1.10.150.240">
    <property type="entry name" value="Putative phosphatase, domain 2"/>
    <property type="match status" value="1"/>
</dbReference>
<organism evidence="5 6">
    <name type="scientific">Haliscomenobacter hydrossis (strain ATCC 27775 / DSM 1100 / LMG 10767 / O)</name>
    <dbReference type="NCBI Taxonomy" id="760192"/>
    <lineage>
        <taxon>Bacteria</taxon>
        <taxon>Pseudomonadati</taxon>
        <taxon>Bacteroidota</taxon>
        <taxon>Saprospiria</taxon>
        <taxon>Saprospirales</taxon>
        <taxon>Haliscomenobacteraceae</taxon>
        <taxon>Haliscomenobacter</taxon>
    </lineage>
</organism>
<dbReference type="EC" id="3.1.3.18" evidence="4"/>
<dbReference type="PANTHER" id="PTHR43434:SF1">
    <property type="entry name" value="PHOSPHOGLYCOLATE PHOSPHATASE"/>
    <property type="match status" value="1"/>
</dbReference>
<evidence type="ECO:0000256" key="2">
    <source>
        <dbReference type="ARBA" id="ARBA00004818"/>
    </source>
</evidence>
<dbReference type="InterPro" id="IPR023198">
    <property type="entry name" value="PGP-like_dom2"/>
</dbReference>
<dbReference type="HOGENOM" id="CLU_045011_18_1_10"/>
<dbReference type="Gene3D" id="3.40.50.1000">
    <property type="entry name" value="HAD superfamily/HAD-like"/>
    <property type="match status" value="1"/>
</dbReference>
<comment type="pathway">
    <text evidence="2">Organic acid metabolism; glycolate biosynthesis; glycolate from 2-phosphoglycolate: step 1/1.</text>
</comment>
<dbReference type="RefSeq" id="WP_013763226.1">
    <property type="nucleotide sequence ID" value="NC_015510.1"/>
</dbReference>
<dbReference type="Pfam" id="PF13419">
    <property type="entry name" value="HAD_2"/>
    <property type="match status" value="1"/>
</dbReference>
<dbReference type="OrthoDB" id="9807630at2"/>
<evidence type="ECO:0000313" key="6">
    <source>
        <dbReference type="Proteomes" id="UP000008461"/>
    </source>
</evidence>
<reference key="2">
    <citation type="submission" date="2011-04" db="EMBL/GenBank/DDBJ databases">
        <title>Complete sequence of chromosome of Haliscomenobacter hydrossis DSM 1100.</title>
        <authorList>
            <consortium name="US DOE Joint Genome Institute (JGI-PGF)"/>
            <person name="Lucas S."/>
            <person name="Han J."/>
            <person name="Lapidus A."/>
            <person name="Bruce D."/>
            <person name="Goodwin L."/>
            <person name="Pitluck S."/>
            <person name="Peters L."/>
            <person name="Kyrpides N."/>
            <person name="Mavromatis K."/>
            <person name="Ivanova N."/>
            <person name="Ovchinnikova G."/>
            <person name="Pagani I."/>
            <person name="Daligault H."/>
            <person name="Detter J.C."/>
            <person name="Han C."/>
            <person name="Land M."/>
            <person name="Hauser L."/>
            <person name="Markowitz V."/>
            <person name="Cheng J.-F."/>
            <person name="Hugenholtz P."/>
            <person name="Woyke T."/>
            <person name="Wu D."/>
            <person name="Verbarg S."/>
            <person name="Frueling A."/>
            <person name="Brambilla E."/>
            <person name="Klenk H.-P."/>
            <person name="Eisen J.A."/>
        </authorList>
    </citation>
    <scope>NUCLEOTIDE SEQUENCE</scope>
    <source>
        <strain>DSM 1100</strain>
    </source>
</reference>
<evidence type="ECO:0000256" key="1">
    <source>
        <dbReference type="ARBA" id="ARBA00000830"/>
    </source>
</evidence>
<keyword evidence="5" id="KW-0378">Hydrolase</keyword>
<dbReference type="InterPro" id="IPR036412">
    <property type="entry name" value="HAD-like_sf"/>
</dbReference>
<dbReference type="KEGG" id="hhy:Halhy_0755"/>
<dbReference type="PANTHER" id="PTHR43434">
    <property type="entry name" value="PHOSPHOGLYCOLATE PHOSPHATASE"/>
    <property type="match status" value="1"/>
</dbReference>
<evidence type="ECO:0000313" key="5">
    <source>
        <dbReference type="EMBL" id="AEE48662.1"/>
    </source>
</evidence>
<dbReference type="InterPro" id="IPR041492">
    <property type="entry name" value="HAD_2"/>
</dbReference>
<dbReference type="Proteomes" id="UP000008461">
    <property type="component" value="Chromosome"/>
</dbReference>
<dbReference type="SUPFAM" id="SSF56784">
    <property type="entry name" value="HAD-like"/>
    <property type="match status" value="1"/>
</dbReference>
<name>F4L3Q8_HALH1</name>
<dbReference type="STRING" id="760192.Halhy_0755"/>
<dbReference type="EMBL" id="CP002691">
    <property type="protein sequence ID" value="AEE48662.1"/>
    <property type="molecule type" value="Genomic_DNA"/>
</dbReference>
<dbReference type="AlphaFoldDB" id="F4L3Q8"/>
<dbReference type="InterPro" id="IPR050155">
    <property type="entry name" value="HAD-like_hydrolase_sf"/>
</dbReference>
<accession>F4L3Q8</accession>
<keyword evidence="6" id="KW-1185">Reference proteome</keyword>
<comment type="similarity">
    <text evidence="3">Belongs to the HAD-like hydrolase superfamily. CbbY/CbbZ/Gph/YieH family.</text>
</comment>
<evidence type="ECO:0000256" key="3">
    <source>
        <dbReference type="ARBA" id="ARBA00006171"/>
    </source>
</evidence>
<evidence type="ECO:0000256" key="4">
    <source>
        <dbReference type="ARBA" id="ARBA00013078"/>
    </source>
</evidence>
<reference evidence="5 6" key="1">
    <citation type="journal article" date="2011" name="Stand. Genomic Sci.">
        <title>Complete genome sequence of Haliscomenobacter hydrossis type strain (O).</title>
        <authorList>
            <consortium name="US DOE Joint Genome Institute (JGI-PGF)"/>
            <person name="Daligault H."/>
            <person name="Lapidus A."/>
            <person name="Zeytun A."/>
            <person name="Nolan M."/>
            <person name="Lucas S."/>
            <person name="Del Rio T.G."/>
            <person name="Tice H."/>
            <person name="Cheng J.F."/>
            <person name="Tapia R."/>
            <person name="Han C."/>
            <person name="Goodwin L."/>
            <person name="Pitluck S."/>
            <person name="Liolios K."/>
            <person name="Pagani I."/>
            <person name="Ivanova N."/>
            <person name="Huntemann M."/>
            <person name="Mavromatis K."/>
            <person name="Mikhailova N."/>
            <person name="Pati A."/>
            <person name="Chen A."/>
            <person name="Palaniappan K."/>
            <person name="Land M."/>
            <person name="Hauser L."/>
            <person name="Brambilla E.M."/>
            <person name="Rohde M."/>
            <person name="Verbarg S."/>
            <person name="Goker M."/>
            <person name="Bristow J."/>
            <person name="Eisen J.A."/>
            <person name="Markowitz V."/>
            <person name="Hugenholtz P."/>
            <person name="Kyrpides N.C."/>
            <person name="Klenk H.P."/>
            <person name="Woyke T."/>
        </authorList>
    </citation>
    <scope>NUCLEOTIDE SEQUENCE [LARGE SCALE GENOMIC DNA]</scope>
    <source>
        <strain evidence="6">ATCC 27775 / DSM 1100 / LMG 10767 / O</strain>
    </source>
</reference>